<comment type="subcellular location">
    <subcellularLocation>
        <location evidence="1">Membrane</location>
    </subcellularLocation>
</comment>
<name>A0A937LC97_9GAMM</name>
<dbReference type="Pfam" id="PF01124">
    <property type="entry name" value="MAPEG"/>
    <property type="match status" value="1"/>
</dbReference>
<dbReference type="InterPro" id="IPR023352">
    <property type="entry name" value="MAPEG-like_dom_sf"/>
</dbReference>
<protein>
    <submittedName>
        <fullName evidence="6">MAPEG family protein</fullName>
    </submittedName>
</protein>
<dbReference type="PANTHER" id="PTHR35814:SF1">
    <property type="entry name" value="GLUTATHIONE S-TRANSFERASE-RELATED"/>
    <property type="match status" value="1"/>
</dbReference>
<gene>
    <name evidence="6" type="ORF">ISQ63_00865</name>
</gene>
<dbReference type="InterPro" id="IPR001129">
    <property type="entry name" value="Membr-assoc_MAPEG"/>
</dbReference>
<evidence type="ECO:0000256" key="2">
    <source>
        <dbReference type="ARBA" id="ARBA00022692"/>
    </source>
</evidence>
<keyword evidence="4 5" id="KW-0472">Membrane</keyword>
<proteinExistence type="predicted"/>
<feature type="transmembrane region" description="Helical" evidence="5">
    <location>
        <begin position="106"/>
        <end position="129"/>
    </location>
</feature>
<comment type="caution">
    <text evidence="6">The sequence shown here is derived from an EMBL/GenBank/DDBJ whole genome shotgun (WGS) entry which is preliminary data.</text>
</comment>
<feature type="transmembrane region" description="Helical" evidence="5">
    <location>
        <begin position="74"/>
        <end position="94"/>
    </location>
</feature>
<feature type="transmembrane region" description="Helical" evidence="5">
    <location>
        <begin position="50"/>
        <end position="68"/>
    </location>
</feature>
<dbReference type="EMBL" id="JADHQC010000002">
    <property type="protein sequence ID" value="MBL6811414.1"/>
    <property type="molecule type" value="Genomic_DNA"/>
</dbReference>
<sequence length="134" mass="14650">MISLFYAGVLGLFAIILSFLTVRQRLKTEISLGTGDSEELLAAQRAHGNFIEYALIFLALSFALEIIAKIPDLAIIILGDLFVFSRVLHAYALTGGGHVIFRQMGILFSWLVILIQAIWAIIISGPVLVTTVFG</sequence>
<evidence type="ECO:0000313" key="7">
    <source>
        <dbReference type="Proteomes" id="UP000744438"/>
    </source>
</evidence>
<keyword evidence="3 5" id="KW-1133">Transmembrane helix</keyword>
<dbReference type="AlphaFoldDB" id="A0A937LC97"/>
<dbReference type="SUPFAM" id="SSF161084">
    <property type="entry name" value="MAPEG domain-like"/>
    <property type="match status" value="1"/>
</dbReference>
<dbReference type="GO" id="GO:0016020">
    <property type="term" value="C:membrane"/>
    <property type="evidence" value="ECO:0007669"/>
    <property type="project" value="UniProtKB-SubCell"/>
</dbReference>
<accession>A0A937LC97</accession>
<dbReference type="Gene3D" id="1.20.120.550">
    <property type="entry name" value="Membrane associated eicosanoid/glutathione metabolism-like domain"/>
    <property type="match status" value="1"/>
</dbReference>
<feature type="transmembrane region" description="Helical" evidence="5">
    <location>
        <begin position="6"/>
        <end position="22"/>
    </location>
</feature>
<dbReference type="PANTHER" id="PTHR35814">
    <property type="match status" value="1"/>
</dbReference>
<evidence type="ECO:0000313" key="6">
    <source>
        <dbReference type="EMBL" id="MBL6811414.1"/>
    </source>
</evidence>
<evidence type="ECO:0000256" key="5">
    <source>
        <dbReference type="SAM" id="Phobius"/>
    </source>
</evidence>
<evidence type="ECO:0000256" key="4">
    <source>
        <dbReference type="ARBA" id="ARBA00023136"/>
    </source>
</evidence>
<dbReference type="Proteomes" id="UP000744438">
    <property type="component" value="Unassembled WGS sequence"/>
</dbReference>
<evidence type="ECO:0000256" key="3">
    <source>
        <dbReference type="ARBA" id="ARBA00022989"/>
    </source>
</evidence>
<reference evidence="6" key="1">
    <citation type="submission" date="2020-10" db="EMBL/GenBank/DDBJ databases">
        <title>Microbiome of the Black Sea water column analyzed by genome centric metagenomics.</title>
        <authorList>
            <person name="Cabello-Yeves P.J."/>
            <person name="Callieri C."/>
            <person name="Picazo A."/>
            <person name="Mehrshad M."/>
            <person name="Haro-Moreno J.M."/>
            <person name="Roda-Garcia J."/>
            <person name="Dzembekova N."/>
            <person name="Slabakova V."/>
            <person name="Slabakova N."/>
            <person name="Moncheva S."/>
            <person name="Rodriguez-Valera F."/>
        </authorList>
    </citation>
    <scope>NUCLEOTIDE SEQUENCE</scope>
    <source>
        <strain evidence="6">BS307-5m-G49</strain>
    </source>
</reference>
<keyword evidence="2 5" id="KW-0812">Transmembrane</keyword>
<organism evidence="6 7">
    <name type="scientific">SAR86 cluster bacterium</name>
    <dbReference type="NCBI Taxonomy" id="2030880"/>
    <lineage>
        <taxon>Bacteria</taxon>
        <taxon>Pseudomonadati</taxon>
        <taxon>Pseudomonadota</taxon>
        <taxon>Gammaproteobacteria</taxon>
        <taxon>SAR86 cluster</taxon>
    </lineage>
</organism>
<evidence type="ECO:0000256" key="1">
    <source>
        <dbReference type="ARBA" id="ARBA00004370"/>
    </source>
</evidence>